<dbReference type="PANTHER" id="PTHR23054:SF53">
    <property type="entry name" value="OS06G0704100 PROTEIN"/>
    <property type="match status" value="1"/>
</dbReference>
<dbReference type="Pfam" id="PF04784">
    <property type="entry name" value="DUF547"/>
    <property type="match status" value="1"/>
</dbReference>
<feature type="compositionally biased region" description="Polar residues" evidence="2">
    <location>
        <begin position="172"/>
        <end position="187"/>
    </location>
</feature>
<evidence type="ECO:0000313" key="6">
    <source>
        <dbReference type="RefSeq" id="XP_010487042.1"/>
    </source>
</evidence>
<dbReference type="Proteomes" id="UP000694864">
    <property type="component" value="Chromosome 19"/>
</dbReference>
<evidence type="ECO:0000259" key="4">
    <source>
        <dbReference type="Pfam" id="PF14389"/>
    </source>
</evidence>
<accession>A0ABM0XJV1</accession>
<evidence type="ECO:0000313" key="5">
    <source>
        <dbReference type="Proteomes" id="UP000694864"/>
    </source>
</evidence>
<feature type="domain" description="Ternary complex factor MIP1 leucine-zipper" evidence="4">
    <location>
        <begin position="58"/>
        <end position="135"/>
    </location>
</feature>
<name>A0ABM0XJV1_CAMSA</name>
<reference evidence="6" key="2">
    <citation type="submission" date="2025-08" db="UniProtKB">
        <authorList>
            <consortium name="RefSeq"/>
        </authorList>
    </citation>
    <scope>IDENTIFICATION</scope>
    <source>
        <tissue evidence="6">Leaf</tissue>
    </source>
</reference>
<dbReference type="GeneID" id="104765073"/>
<keyword evidence="5" id="KW-1185">Reference proteome</keyword>
<feature type="region of interest" description="Disordered" evidence="2">
    <location>
        <begin position="167"/>
        <end position="203"/>
    </location>
</feature>
<dbReference type="InterPro" id="IPR025757">
    <property type="entry name" value="MIP1_Leuzipper"/>
</dbReference>
<feature type="compositionally biased region" description="Low complexity" evidence="2">
    <location>
        <begin position="188"/>
        <end position="198"/>
    </location>
</feature>
<dbReference type="PANTHER" id="PTHR23054">
    <property type="entry name" value="TERNARY COMPLEX FACTOR MIP1, LEUCINE-ZIPPER-RELATED"/>
    <property type="match status" value="1"/>
</dbReference>
<evidence type="ECO:0000259" key="3">
    <source>
        <dbReference type="Pfam" id="PF04784"/>
    </source>
</evidence>
<protein>
    <submittedName>
        <fullName evidence="6">Uncharacterized protein LOC104765073</fullName>
    </submittedName>
</protein>
<keyword evidence="1" id="KW-0175">Coiled coil</keyword>
<gene>
    <name evidence="6" type="primary">LOC104765073</name>
</gene>
<reference evidence="5" key="1">
    <citation type="journal article" date="2014" name="Nat. Commun.">
        <title>The emerging biofuel crop Camelina sativa retains a highly undifferentiated hexaploid genome structure.</title>
        <authorList>
            <person name="Kagale S."/>
            <person name="Koh C."/>
            <person name="Nixon J."/>
            <person name="Bollina V."/>
            <person name="Clarke W.E."/>
            <person name="Tuteja R."/>
            <person name="Spillane C."/>
            <person name="Robinson S.J."/>
            <person name="Links M.G."/>
            <person name="Clarke C."/>
            <person name="Higgins E.E."/>
            <person name="Huebert T."/>
            <person name="Sharpe A.G."/>
            <person name="Parkin I.A."/>
        </authorList>
    </citation>
    <scope>NUCLEOTIDE SEQUENCE [LARGE SCALE GENOMIC DNA]</scope>
    <source>
        <strain evidence="5">cv. DH55</strain>
    </source>
</reference>
<evidence type="ECO:0000256" key="1">
    <source>
        <dbReference type="SAM" id="Coils"/>
    </source>
</evidence>
<dbReference type="InterPro" id="IPR006869">
    <property type="entry name" value="DUF547"/>
</dbReference>
<feature type="domain" description="DUF547" evidence="3">
    <location>
        <begin position="376"/>
        <end position="508"/>
    </location>
</feature>
<proteinExistence type="predicted"/>
<sequence>MVLTAKLQRMYDSQVLKSKSNPFLRRSNPIKKSQGTVTMPEGIEETCQESTSGESFPYRFQLEEDVKRLQLQLQEEIDLHTFLESVMEKDPWELSPSSSVPHPAQELFCNIVTLETAVTKLEQEMMSLNFQLSQERNERRLAEYHLTHSASPPNPSSSLRYLNHSDSEFHQSAENSSPCQDQTAQNQESSSESSPAESIFEKTLDPSNDFLEKRIMRKTNAKKLTRGMPPKYLWDHPNLLSEEMVRCMKNIFMSLADPKVTSKASSNESQLSPVSPRGHLSSSASWCPSTERSMISSWVQSPQIDIQNNANVLATGDVFDPYRVRGKLSWAEIGNYSLASEVSWMSVGKKQLEYASGALRKFRTLVEQLARVNPIHLSCNEKLAFWINLYNALIMHAYLAYGVPKSDLKLFSLMQKAAYTVGGHSYTAAAMEYVILKMKPPMHRPQIALLLAIHKMKVSEEQSRASIDTHEPLLVFALSCGMYSSPAVRIYTAKGVKEELLEAQRDFIQASVGLSSKGKLLVPKMLQCYAKSLVEDSNLGVWISRYLPPHQAAFVEQCISQRRQSLLASRNCGILPFDSRFRYLFLPDNNISL</sequence>
<feature type="compositionally biased region" description="Polar residues" evidence="2">
    <location>
        <begin position="263"/>
        <end position="273"/>
    </location>
</feature>
<feature type="coiled-coil region" evidence="1">
    <location>
        <begin position="104"/>
        <end position="138"/>
    </location>
</feature>
<evidence type="ECO:0000256" key="2">
    <source>
        <dbReference type="SAM" id="MobiDB-lite"/>
    </source>
</evidence>
<dbReference type="Pfam" id="PF14389">
    <property type="entry name" value="Lzipper-MIP1"/>
    <property type="match status" value="1"/>
</dbReference>
<organism evidence="5 6">
    <name type="scientific">Camelina sativa</name>
    <name type="common">False flax</name>
    <name type="synonym">Myagrum sativum</name>
    <dbReference type="NCBI Taxonomy" id="90675"/>
    <lineage>
        <taxon>Eukaryota</taxon>
        <taxon>Viridiplantae</taxon>
        <taxon>Streptophyta</taxon>
        <taxon>Embryophyta</taxon>
        <taxon>Tracheophyta</taxon>
        <taxon>Spermatophyta</taxon>
        <taxon>Magnoliopsida</taxon>
        <taxon>eudicotyledons</taxon>
        <taxon>Gunneridae</taxon>
        <taxon>Pentapetalae</taxon>
        <taxon>rosids</taxon>
        <taxon>malvids</taxon>
        <taxon>Brassicales</taxon>
        <taxon>Brassicaceae</taxon>
        <taxon>Camelineae</taxon>
        <taxon>Camelina</taxon>
    </lineage>
</organism>
<dbReference type="RefSeq" id="XP_010487042.1">
    <property type="nucleotide sequence ID" value="XM_010488740.2"/>
</dbReference>
<feature type="region of interest" description="Disordered" evidence="2">
    <location>
        <begin position="263"/>
        <end position="285"/>
    </location>
</feature>